<dbReference type="GeneID" id="37027598"/>
<evidence type="ECO:0000256" key="3">
    <source>
        <dbReference type="ARBA" id="ARBA00022692"/>
    </source>
</evidence>
<evidence type="ECO:0000256" key="8">
    <source>
        <dbReference type="ARBA" id="ARBA00023128"/>
    </source>
</evidence>
<keyword evidence="2" id="KW-0808">Transferase</keyword>
<dbReference type="Gene3D" id="1.20.120.550">
    <property type="entry name" value="Membrane associated eicosanoid/glutathione metabolism-like domain"/>
    <property type="match status" value="1"/>
</dbReference>
<dbReference type="GO" id="GO:0005783">
    <property type="term" value="C:endoplasmic reticulum"/>
    <property type="evidence" value="ECO:0007669"/>
    <property type="project" value="TreeGrafter"/>
</dbReference>
<evidence type="ECO:0000256" key="19">
    <source>
        <dbReference type="ARBA" id="ARBA00075145"/>
    </source>
</evidence>
<evidence type="ECO:0000256" key="6">
    <source>
        <dbReference type="ARBA" id="ARBA00023002"/>
    </source>
</evidence>
<dbReference type="FunFam" id="1.20.120.550:FF:000004">
    <property type="entry name" value="Microsomal glutathione S-transferase 3"/>
    <property type="match status" value="1"/>
</dbReference>
<evidence type="ECO:0000256" key="21">
    <source>
        <dbReference type="SAM" id="Phobius"/>
    </source>
</evidence>
<keyword evidence="9 21" id="KW-0472">Membrane</keyword>
<comment type="pathway">
    <text evidence="14">Lipid metabolism; arachidonate metabolism.</text>
</comment>
<keyword evidence="12" id="KW-0449">Lipoprotein</keyword>
<evidence type="ECO:0000313" key="22">
    <source>
        <dbReference type="EMBL" id="PWN29255.1"/>
    </source>
</evidence>
<comment type="pathway">
    <text evidence="13">Lipid metabolism; leukotriene C4 biosynthesis.</text>
</comment>
<keyword evidence="23" id="KW-1185">Reference proteome</keyword>
<dbReference type="RefSeq" id="XP_025363867.1">
    <property type="nucleotide sequence ID" value="XM_025505775.1"/>
</dbReference>
<dbReference type="EMBL" id="KZ819664">
    <property type="protein sequence ID" value="PWN29255.1"/>
    <property type="molecule type" value="Genomic_DNA"/>
</dbReference>
<dbReference type="PANTHER" id="PTHR10250">
    <property type="entry name" value="MICROSOMAL GLUTATHIONE S-TRANSFERASE"/>
    <property type="match status" value="1"/>
</dbReference>
<keyword evidence="7" id="KW-0443">Lipid metabolism</keyword>
<dbReference type="EC" id="4.4.1.20" evidence="15"/>
<evidence type="ECO:0000256" key="4">
    <source>
        <dbReference type="ARBA" id="ARBA00022787"/>
    </source>
</evidence>
<evidence type="ECO:0000256" key="16">
    <source>
        <dbReference type="ARBA" id="ARBA00049298"/>
    </source>
</evidence>
<dbReference type="OrthoDB" id="410651at2759"/>
<evidence type="ECO:0000256" key="11">
    <source>
        <dbReference type="ARBA" id="ARBA00023239"/>
    </source>
</evidence>
<evidence type="ECO:0000313" key="23">
    <source>
        <dbReference type="Proteomes" id="UP000245884"/>
    </source>
</evidence>
<dbReference type="Pfam" id="PF01124">
    <property type="entry name" value="MAPEG"/>
    <property type="match status" value="1"/>
</dbReference>
<dbReference type="GO" id="GO:0004364">
    <property type="term" value="F:glutathione transferase activity"/>
    <property type="evidence" value="ECO:0007669"/>
    <property type="project" value="TreeGrafter"/>
</dbReference>
<comment type="catalytic activity">
    <reaction evidence="16">
        <text>leukotriene C4 = leukotriene A4 + glutathione</text>
        <dbReference type="Rhea" id="RHEA:17617"/>
        <dbReference type="ChEBI" id="CHEBI:57463"/>
        <dbReference type="ChEBI" id="CHEBI:57925"/>
        <dbReference type="ChEBI" id="CHEBI:57973"/>
        <dbReference type="EC" id="4.4.1.20"/>
    </reaction>
    <physiologicalReaction direction="right-to-left" evidence="16">
        <dbReference type="Rhea" id="RHEA:17619"/>
    </physiologicalReaction>
</comment>
<keyword evidence="3 21" id="KW-0812">Transmembrane</keyword>
<protein>
    <recommendedName>
        <fullName evidence="18">Glutathione S-transferase 3, mitochondrial</fullName>
        <ecNumber evidence="15">4.4.1.20</ecNumber>
    </recommendedName>
    <alternativeName>
        <fullName evidence="19">Glutathione peroxidase MGST3</fullName>
    </alternativeName>
    <alternativeName>
        <fullName evidence="20">LTC4 synthase MGST3</fullName>
    </alternativeName>
</protein>
<dbReference type="GO" id="GO:0004464">
    <property type="term" value="F:leukotriene-C4 synthase activity"/>
    <property type="evidence" value="ECO:0007669"/>
    <property type="project" value="UniProtKB-EC"/>
</dbReference>
<reference evidence="22 23" key="1">
    <citation type="journal article" date="2018" name="Mol. Biol. Evol.">
        <title>Broad Genomic Sampling Reveals a Smut Pathogenic Ancestry of the Fungal Clade Ustilaginomycotina.</title>
        <authorList>
            <person name="Kijpornyongpan T."/>
            <person name="Mondo S.J."/>
            <person name="Barry K."/>
            <person name="Sandor L."/>
            <person name="Lee J."/>
            <person name="Lipzen A."/>
            <person name="Pangilinan J."/>
            <person name="LaButti K."/>
            <person name="Hainaut M."/>
            <person name="Henrissat B."/>
            <person name="Grigoriev I.V."/>
            <person name="Spatafora J.W."/>
            <person name="Aime M.C."/>
        </authorList>
    </citation>
    <scope>NUCLEOTIDE SEQUENCE [LARGE SCALE GENOMIC DNA]</scope>
    <source>
        <strain evidence="22 23">MCA 5214</strain>
    </source>
</reference>
<dbReference type="Proteomes" id="UP000245884">
    <property type="component" value="Unassembled WGS sequence"/>
</dbReference>
<evidence type="ECO:0000256" key="5">
    <source>
        <dbReference type="ARBA" id="ARBA00022989"/>
    </source>
</evidence>
<accession>A0A316V1H0</accession>
<comment type="subcellular location">
    <subcellularLocation>
        <location evidence="1">Mitochondrion outer membrane</location>
        <topology evidence="1">Multi-pass membrane protein</topology>
    </subcellularLocation>
</comment>
<keyword evidence="11" id="KW-0456">Lyase</keyword>
<dbReference type="SUPFAM" id="SSF161084">
    <property type="entry name" value="MAPEG domain-like"/>
    <property type="match status" value="1"/>
</dbReference>
<keyword evidence="8" id="KW-0496">Mitochondrion</keyword>
<feature type="transmembrane region" description="Helical" evidence="21">
    <location>
        <begin position="20"/>
        <end position="39"/>
    </location>
</feature>
<evidence type="ECO:0000256" key="18">
    <source>
        <dbReference type="ARBA" id="ARBA00069748"/>
    </source>
</evidence>
<sequence length="160" mass="17314">MSPHLSTAALHLTLPQGYGYVALGALGTCFLTIFQSLLVSKARKASGVKYPQMYADEKEAKVDAKKNKFNCCQRAHQNTLETLPLFLLTLLISGLRHPRLAVGLGATWLVGRVLYTVGYASGDPAKRMQGGLPSSLSYIGLVITATTTVVQFLSEGDWKI</sequence>
<organism evidence="22 23">
    <name type="scientific">Jaminaea rosea</name>
    <dbReference type="NCBI Taxonomy" id="1569628"/>
    <lineage>
        <taxon>Eukaryota</taxon>
        <taxon>Fungi</taxon>
        <taxon>Dikarya</taxon>
        <taxon>Basidiomycota</taxon>
        <taxon>Ustilaginomycotina</taxon>
        <taxon>Exobasidiomycetes</taxon>
        <taxon>Microstromatales</taxon>
        <taxon>Microstromatales incertae sedis</taxon>
        <taxon>Jaminaea</taxon>
    </lineage>
</organism>
<dbReference type="InterPro" id="IPR050997">
    <property type="entry name" value="MAPEG"/>
</dbReference>
<dbReference type="GO" id="GO:0005741">
    <property type="term" value="C:mitochondrial outer membrane"/>
    <property type="evidence" value="ECO:0007669"/>
    <property type="project" value="UniProtKB-SubCell"/>
</dbReference>
<keyword evidence="6" id="KW-0560">Oxidoreductase</keyword>
<dbReference type="InterPro" id="IPR023352">
    <property type="entry name" value="MAPEG-like_dom_sf"/>
</dbReference>
<evidence type="ECO:0000256" key="7">
    <source>
        <dbReference type="ARBA" id="ARBA00023098"/>
    </source>
</evidence>
<dbReference type="GO" id="GO:0004602">
    <property type="term" value="F:glutathione peroxidase activity"/>
    <property type="evidence" value="ECO:0007669"/>
    <property type="project" value="TreeGrafter"/>
</dbReference>
<dbReference type="STRING" id="1569628.A0A316V1H0"/>
<dbReference type="AlphaFoldDB" id="A0A316V1H0"/>
<evidence type="ECO:0000256" key="1">
    <source>
        <dbReference type="ARBA" id="ARBA00004374"/>
    </source>
</evidence>
<evidence type="ECO:0000256" key="20">
    <source>
        <dbReference type="ARBA" id="ARBA00076908"/>
    </source>
</evidence>
<evidence type="ECO:0000256" key="17">
    <source>
        <dbReference type="ARBA" id="ARBA00051411"/>
    </source>
</evidence>
<keyword evidence="5 21" id="KW-1133">Transmembrane helix</keyword>
<evidence type="ECO:0000256" key="2">
    <source>
        <dbReference type="ARBA" id="ARBA00022679"/>
    </source>
</evidence>
<evidence type="ECO:0000256" key="15">
    <source>
        <dbReference type="ARBA" id="ARBA00039056"/>
    </source>
</evidence>
<name>A0A316V1H0_9BASI</name>
<proteinExistence type="predicted"/>
<keyword evidence="10" id="KW-0564">Palmitate</keyword>
<keyword evidence="4" id="KW-1000">Mitochondrion outer membrane</keyword>
<evidence type="ECO:0000256" key="14">
    <source>
        <dbReference type="ARBA" id="ARBA00037916"/>
    </source>
</evidence>
<dbReference type="GO" id="GO:0005635">
    <property type="term" value="C:nuclear envelope"/>
    <property type="evidence" value="ECO:0007669"/>
    <property type="project" value="TreeGrafter"/>
</dbReference>
<evidence type="ECO:0000256" key="12">
    <source>
        <dbReference type="ARBA" id="ARBA00023288"/>
    </source>
</evidence>
<gene>
    <name evidence="22" type="ORF">BDZ90DRAFT_231234</name>
</gene>
<evidence type="ECO:0000256" key="9">
    <source>
        <dbReference type="ARBA" id="ARBA00023136"/>
    </source>
</evidence>
<evidence type="ECO:0000256" key="10">
    <source>
        <dbReference type="ARBA" id="ARBA00023139"/>
    </source>
</evidence>
<evidence type="ECO:0000256" key="13">
    <source>
        <dbReference type="ARBA" id="ARBA00037884"/>
    </source>
</evidence>
<feature type="transmembrane region" description="Helical" evidence="21">
    <location>
        <begin position="136"/>
        <end position="154"/>
    </location>
</feature>
<dbReference type="InterPro" id="IPR001129">
    <property type="entry name" value="Membr-assoc_MAPEG"/>
</dbReference>
<comment type="catalytic activity">
    <reaction evidence="17">
        <text>15-deoxy-Delta(12,14)-prostaglandin J2 + glutathione = 15-deoxy-Delta(12,14)-prostaglandin J2-S-(R)-glutathione</text>
        <dbReference type="Rhea" id="RHEA:75963"/>
        <dbReference type="ChEBI" id="CHEBI:57925"/>
        <dbReference type="ChEBI" id="CHEBI:85236"/>
        <dbReference type="ChEBI" id="CHEBI:194498"/>
    </reaction>
    <physiologicalReaction direction="left-to-right" evidence="17">
        <dbReference type="Rhea" id="RHEA:75964"/>
    </physiologicalReaction>
</comment>
<dbReference type="GO" id="GO:0006629">
    <property type="term" value="P:lipid metabolic process"/>
    <property type="evidence" value="ECO:0007669"/>
    <property type="project" value="UniProtKB-KW"/>
</dbReference>
<dbReference type="PANTHER" id="PTHR10250:SF26">
    <property type="entry name" value="GLUTATHIONE S-TRANSFERASE 3, MITOCHONDRIAL"/>
    <property type="match status" value="1"/>
</dbReference>